<evidence type="ECO:0000313" key="3">
    <source>
        <dbReference type="Proteomes" id="UP000077202"/>
    </source>
</evidence>
<feature type="region of interest" description="Disordered" evidence="1">
    <location>
        <begin position="58"/>
        <end position="84"/>
    </location>
</feature>
<dbReference type="EMBL" id="LVLJ01002271">
    <property type="protein sequence ID" value="OAE25954.1"/>
    <property type="molecule type" value="Genomic_DNA"/>
</dbReference>
<name>A0A176VYT0_MARPO</name>
<accession>A0A176VYT0</accession>
<evidence type="ECO:0000256" key="1">
    <source>
        <dbReference type="SAM" id="MobiDB-lite"/>
    </source>
</evidence>
<organism evidence="2 3">
    <name type="scientific">Marchantia polymorpha subsp. ruderalis</name>
    <dbReference type="NCBI Taxonomy" id="1480154"/>
    <lineage>
        <taxon>Eukaryota</taxon>
        <taxon>Viridiplantae</taxon>
        <taxon>Streptophyta</taxon>
        <taxon>Embryophyta</taxon>
        <taxon>Marchantiophyta</taxon>
        <taxon>Marchantiopsida</taxon>
        <taxon>Marchantiidae</taxon>
        <taxon>Marchantiales</taxon>
        <taxon>Marchantiaceae</taxon>
        <taxon>Marchantia</taxon>
    </lineage>
</organism>
<protein>
    <submittedName>
        <fullName evidence="2">Uncharacterized protein</fullName>
    </submittedName>
</protein>
<proteinExistence type="predicted"/>
<evidence type="ECO:0000313" key="2">
    <source>
        <dbReference type="EMBL" id="OAE25954.1"/>
    </source>
</evidence>
<gene>
    <name evidence="2" type="ORF">AXG93_1712s1330</name>
</gene>
<dbReference type="Proteomes" id="UP000077202">
    <property type="component" value="Unassembled WGS sequence"/>
</dbReference>
<dbReference type="AlphaFoldDB" id="A0A176VYT0"/>
<comment type="caution">
    <text evidence="2">The sequence shown here is derived from an EMBL/GenBank/DDBJ whole genome shotgun (WGS) entry which is preliminary data.</text>
</comment>
<feature type="compositionally biased region" description="Basic and acidic residues" evidence="1">
    <location>
        <begin position="70"/>
        <end position="84"/>
    </location>
</feature>
<reference evidence="2" key="1">
    <citation type="submission" date="2016-03" db="EMBL/GenBank/DDBJ databases">
        <title>Mechanisms controlling the formation of the plant cell surface in tip-growing cells are functionally conserved among land plants.</title>
        <authorList>
            <person name="Honkanen S."/>
            <person name="Jones V.A."/>
            <person name="Morieri G."/>
            <person name="Champion C."/>
            <person name="Hetherington A.J."/>
            <person name="Kelly S."/>
            <person name="Saint-Marcoux D."/>
            <person name="Proust H."/>
            <person name="Prescott H."/>
            <person name="Dolan L."/>
        </authorList>
    </citation>
    <scope>NUCLEOTIDE SEQUENCE [LARGE SCALE GENOMIC DNA]</scope>
    <source>
        <tissue evidence="2">Whole gametophyte</tissue>
    </source>
</reference>
<sequence length="84" mass="9322">MPMGYGWVLSDSIFPWVGMGGHKFEVKCWPLKPSKAENHCTIIIVGVAPYIPAFPEFEDRSSTTSSNKLSGEKPNDVKTHVVRS</sequence>
<keyword evidence="3" id="KW-1185">Reference proteome</keyword>